<evidence type="ECO:0000313" key="4">
    <source>
        <dbReference type="EMBL" id="KAK8047969.1"/>
    </source>
</evidence>
<gene>
    <name evidence="4" type="ORF">PG996_016033</name>
</gene>
<dbReference type="InterPro" id="IPR021109">
    <property type="entry name" value="Peptidase_aspartic_dom_sf"/>
</dbReference>
<keyword evidence="2" id="KW-0732">Signal</keyword>
<feature type="signal peptide" evidence="2">
    <location>
        <begin position="1"/>
        <end position="16"/>
    </location>
</feature>
<evidence type="ECO:0000256" key="1">
    <source>
        <dbReference type="SAM" id="MobiDB-lite"/>
    </source>
</evidence>
<accession>A0ABR1TMS5</accession>
<evidence type="ECO:0000259" key="3">
    <source>
        <dbReference type="PROSITE" id="PS51767"/>
    </source>
</evidence>
<dbReference type="Proteomes" id="UP001446871">
    <property type="component" value="Unassembled WGS sequence"/>
</dbReference>
<proteinExistence type="predicted"/>
<reference evidence="4 5" key="1">
    <citation type="submission" date="2023-01" db="EMBL/GenBank/DDBJ databases">
        <title>Analysis of 21 Apiospora genomes using comparative genomics revels a genus with tremendous synthesis potential of carbohydrate active enzymes and secondary metabolites.</title>
        <authorList>
            <person name="Sorensen T."/>
        </authorList>
    </citation>
    <scope>NUCLEOTIDE SEQUENCE [LARGE SCALE GENOMIC DNA]</scope>
    <source>
        <strain evidence="4 5">CBS 83171</strain>
    </source>
</reference>
<organism evidence="4 5">
    <name type="scientific">Apiospora saccharicola</name>
    <dbReference type="NCBI Taxonomy" id="335842"/>
    <lineage>
        <taxon>Eukaryota</taxon>
        <taxon>Fungi</taxon>
        <taxon>Dikarya</taxon>
        <taxon>Ascomycota</taxon>
        <taxon>Pezizomycotina</taxon>
        <taxon>Sordariomycetes</taxon>
        <taxon>Xylariomycetidae</taxon>
        <taxon>Amphisphaeriales</taxon>
        <taxon>Apiosporaceae</taxon>
        <taxon>Apiospora</taxon>
    </lineage>
</organism>
<name>A0ABR1TMS5_9PEZI</name>
<dbReference type="PROSITE" id="PS51767">
    <property type="entry name" value="PEPTIDASE_A1"/>
    <property type="match status" value="1"/>
</dbReference>
<evidence type="ECO:0000256" key="2">
    <source>
        <dbReference type="SAM" id="SignalP"/>
    </source>
</evidence>
<dbReference type="InterPro" id="IPR033121">
    <property type="entry name" value="PEPTIDASE_A1"/>
</dbReference>
<evidence type="ECO:0000313" key="5">
    <source>
        <dbReference type="Proteomes" id="UP001446871"/>
    </source>
</evidence>
<dbReference type="SUPFAM" id="SSF50630">
    <property type="entry name" value="Acid proteases"/>
    <property type="match status" value="1"/>
</dbReference>
<feature type="chain" id="PRO_5046662642" description="Peptidase A1 domain-containing protein" evidence="2">
    <location>
        <begin position="17"/>
        <end position="285"/>
    </location>
</feature>
<feature type="compositionally biased region" description="Basic and acidic residues" evidence="1">
    <location>
        <begin position="236"/>
        <end position="253"/>
    </location>
</feature>
<comment type="caution">
    <text evidence="4">The sequence shown here is derived from an EMBL/GenBank/DDBJ whole genome shotgun (WGS) entry which is preliminary data.</text>
</comment>
<protein>
    <recommendedName>
        <fullName evidence="3">Peptidase A1 domain-containing protein</fullName>
    </recommendedName>
</protein>
<dbReference type="EMBL" id="JAQQWM010000009">
    <property type="protein sequence ID" value="KAK8047969.1"/>
    <property type="molecule type" value="Genomic_DNA"/>
</dbReference>
<keyword evidence="5" id="KW-1185">Reference proteome</keyword>
<dbReference type="Pfam" id="PF00026">
    <property type="entry name" value="Asp"/>
    <property type="match status" value="1"/>
</dbReference>
<feature type="region of interest" description="Disordered" evidence="1">
    <location>
        <begin position="236"/>
        <end position="285"/>
    </location>
</feature>
<dbReference type="Gene3D" id="2.40.70.10">
    <property type="entry name" value="Acid Proteases"/>
    <property type="match status" value="1"/>
</dbReference>
<sequence length="285" mass="31394">MWYASLLLSANWSVTAQLTSKRKQPTSQPGISCQSLKASCTPVTSATVPCKRAAAKDAQFTFQFLGPEGAQITVPLRDYFVPIRYAPGLPRTGPDYDVSQHGDCEFKMTIKQGDILTLGKPFMRNAYTVYDQENHVFGLAQSRYSTDEDIVLFAKRGEPIPLFSLRGLNNTDGGGRDTEPNRLAGRVEHRNAHRAWRRDPPWRAIVWGGRSGGVDLGPEAAAASLRSYFFFGKDNNSPKEATELEATTGDRPRSGSPRPGETLPINGGELDPAEKRPVEMYEATN</sequence>
<feature type="domain" description="Peptidase A1" evidence="3">
    <location>
        <begin position="1"/>
        <end position="140"/>
    </location>
</feature>